<comment type="caution">
    <text evidence="2">The sequence shown here is derived from an EMBL/GenBank/DDBJ whole genome shotgun (WGS) entry which is preliminary data.</text>
</comment>
<reference evidence="2" key="2">
    <citation type="submission" date="2020-09" db="EMBL/GenBank/DDBJ databases">
        <authorList>
            <person name="Sun Q."/>
            <person name="Ohkuma M."/>
        </authorList>
    </citation>
    <scope>NUCLEOTIDE SEQUENCE</scope>
    <source>
        <strain evidence="2">JCM 4369</strain>
    </source>
</reference>
<reference evidence="2" key="1">
    <citation type="journal article" date="2014" name="Int. J. Syst. Evol. Microbiol.">
        <title>Complete genome sequence of Corynebacterium casei LMG S-19264T (=DSM 44701T), isolated from a smear-ripened cheese.</title>
        <authorList>
            <consortium name="US DOE Joint Genome Institute (JGI-PGF)"/>
            <person name="Walter F."/>
            <person name="Albersmeier A."/>
            <person name="Kalinowski J."/>
            <person name="Ruckert C."/>
        </authorList>
    </citation>
    <scope>NUCLEOTIDE SEQUENCE</scope>
    <source>
        <strain evidence="2">JCM 4369</strain>
    </source>
</reference>
<proteinExistence type="predicted"/>
<feature type="compositionally biased region" description="Basic and acidic residues" evidence="1">
    <location>
        <begin position="40"/>
        <end position="66"/>
    </location>
</feature>
<evidence type="ECO:0000313" key="2">
    <source>
        <dbReference type="EMBL" id="GGV29799.1"/>
    </source>
</evidence>
<dbReference type="SUPFAM" id="SSF46785">
    <property type="entry name" value="Winged helix' DNA-binding domain"/>
    <property type="match status" value="1"/>
</dbReference>
<sequence>MASRPLVDQLVWGGYLLRETAPAGRRPARLRLTEAARKRLGERQRRRAELSDRHVSRLGGADREALRGPPGPAQAGRRPAR</sequence>
<dbReference type="EMBL" id="BMTD01000037">
    <property type="protein sequence ID" value="GGV29799.1"/>
    <property type="molecule type" value="Genomic_DNA"/>
</dbReference>
<dbReference type="Proteomes" id="UP000618795">
    <property type="component" value="Unassembled WGS sequence"/>
</dbReference>
<keyword evidence="3" id="KW-1185">Reference proteome</keyword>
<organism evidence="2 3">
    <name type="scientific">Streptomyces filipinensis</name>
    <dbReference type="NCBI Taxonomy" id="66887"/>
    <lineage>
        <taxon>Bacteria</taxon>
        <taxon>Bacillati</taxon>
        <taxon>Actinomycetota</taxon>
        <taxon>Actinomycetes</taxon>
        <taxon>Kitasatosporales</taxon>
        <taxon>Streptomycetaceae</taxon>
        <taxon>Streptomyces</taxon>
    </lineage>
</organism>
<gene>
    <name evidence="2" type="ORF">GCM10010260_82950</name>
</gene>
<feature type="region of interest" description="Disordered" evidence="1">
    <location>
        <begin position="40"/>
        <end position="81"/>
    </location>
</feature>
<dbReference type="InterPro" id="IPR036388">
    <property type="entry name" value="WH-like_DNA-bd_sf"/>
</dbReference>
<dbReference type="Gene3D" id="1.10.10.10">
    <property type="entry name" value="Winged helix-like DNA-binding domain superfamily/Winged helix DNA-binding domain"/>
    <property type="match status" value="1"/>
</dbReference>
<name>A0A918ILM6_9ACTN</name>
<dbReference type="AlphaFoldDB" id="A0A918ILM6"/>
<dbReference type="RefSeq" id="WP_191878603.1">
    <property type="nucleotide sequence ID" value="NZ_BMTD01000037.1"/>
</dbReference>
<protein>
    <submittedName>
        <fullName evidence="2">Uncharacterized protein</fullName>
    </submittedName>
</protein>
<evidence type="ECO:0000256" key="1">
    <source>
        <dbReference type="SAM" id="MobiDB-lite"/>
    </source>
</evidence>
<accession>A0A918ILM6</accession>
<dbReference type="InterPro" id="IPR036390">
    <property type="entry name" value="WH_DNA-bd_sf"/>
</dbReference>
<evidence type="ECO:0000313" key="3">
    <source>
        <dbReference type="Proteomes" id="UP000618795"/>
    </source>
</evidence>